<evidence type="ECO:0000313" key="2">
    <source>
        <dbReference type="Proteomes" id="UP000315783"/>
    </source>
</evidence>
<accession>A0A545UUL2</accession>
<gene>
    <name evidence="1" type="ORF">IF1G_08428</name>
</gene>
<dbReference type="Proteomes" id="UP000315783">
    <property type="component" value="Unassembled WGS sequence"/>
</dbReference>
<dbReference type="AlphaFoldDB" id="A0A545UUL2"/>
<protein>
    <submittedName>
        <fullName evidence="1">Uncharacterized protein</fullName>
    </submittedName>
</protein>
<evidence type="ECO:0000313" key="1">
    <source>
        <dbReference type="EMBL" id="TQV93125.1"/>
    </source>
</evidence>
<dbReference type="EMBL" id="SPUK01000013">
    <property type="protein sequence ID" value="TQV93125.1"/>
    <property type="molecule type" value="Genomic_DNA"/>
</dbReference>
<proteinExistence type="predicted"/>
<sequence>MKLEHVLFTVVGTVEVLGAPGVESKSLAKRTPIGVPSADIRASWYNKSLTAGCGLQACDVADCIYVWDDETGCHDSVEIGGICDLTMQFDLGQTHKGVCGKAWSKQCSYTNDYYAAFMWNNNYQLSAVTVKKRGFPAGRAGQHKSCTYGMRLSDSYHGDFSCGDLLNSYRTMLDKIPYDGC</sequence>
<name>A0A545UUL2_9HYPO</name>
<organism evidence="1 2">
    <name type="scientific">Cordyceps javanica</name>
    <dbReference type="NCBI Taxonomy" id="43265"/>
    <lineage>
        <taxon>Eukaryota</taxon>
        <taxon>Fungi</taxon>
        <taxon>Dikarya</taxon>
        <taxon>Ascomycota</taxon>
        <taxon>Pezizomycotina</taxon>
        <taxon>Sordariomycetes</taxon>
        <taxon>Hypocreomycetidae</taxon>
        <taxon>Hypocreales</taxon>
        <taxon>Cordycipitaceae</taxon>
        <taxon>Cordyceps</taxon>
    </lineage>
</organism>
<keyword evidence="2" id="KW-1185">Reference proteome</keyword>
<reference evidence="1 2" key="1">
    <citation type="journal article" date="2019" name="Appl. Microbiol. Biotechnol.">
        <title>Genome sequence of Isaria javanica and comparative genome analysis insights into family S53 peptidase evolution in fungal entomopathogens.</title>
        <authorList>
            <person name="Lin R."/>
            <person name="Zhang X."/>
            <person name="Xin B."/>
            <person name="Zou M."/>
            <person name="Gao Y."/>
            <person name="Qin F."/>
            <person name="Hu Q."/>
            <person name="Xie B."/>
            <person name="Cheng X."/>
        </authorList>
    </citation>
    <scope>NUCLEOTIDE SEQUENCE [LARGE SCALE GENOMIC DNA]</scope>
    <source>
        <strain evidence="1 2">IJ1G</strain>
    </source>
</reference>
<comment type="caution">
    <text evidence="1">The sequence shown here is derived from an EMBL/GenBank/DDBJ whole genome shotgun (WGS) entry which is preliminary data.</text>
</comment>